<accession>A0ACC2WWF6</accession>
<name>A0ACC2WWF6_9TREE</name>
<dbReference type="Proteomes" id="UP001243375">
    <property type="component" value="Unassembled WGS sequence"/>
</dbReference>
<reference evidence="1" key="1">
    <citation type="submission" date="2023-04" db="EMBL/GenBank/DDBJ databases">
        <title>Draft Genome sequencing of Naganishia species isolated from polar environments using Oxford Nanopore Technology.</title>
        <authorList>
            <person name="Leo P."/>
            <person name="Venkateswaran K."/>
        </authorList>
    </citation>
    <scope>NUCLEOTIDE SEQUENCE</scope>
    <source>
        <strain evidence="1">MNA-CCFEE 5425</strain>
    </source>
</reference>
<evidence type="ECO:0000313" key="1">
    <source>
        <dbReference type="EMBL" id="KAJ9115843.1"/>
    </source>
</evidence>
<proteinExistence type="predicted"/>
<evidence type="ECO:0000313" key="2">
    <source>
        <dbReference type="Proteomes" id="UP001243375"/>
    </source>
</evidence>
<dbReference type="EMBL" id="JASBWU010000015">
    <property type="protein sequence ID" value="KAJ9115843.1"/>
    <property type="molecule type" value="Genomic_DNA"/>
</dbReference>
<comment type="caution">
    <text evidence="1">The sequence shown here is derived from an EMBL/GenBank/DDBJ whole genome shotgun (WGS) entry which is preliminary data.</text>
</comment>
<organism evidence="1 2">
    <name type="scientific">Naganishia vaughanmartiniae</name>
    <dbReference type="NCBI Taxonomy" id="1424756"/>
    <lineage>
        <taxon>Eukaryota</taxon>
        <taxon>Fungi</taxon>
        <taxon>Dikarya</taxon>
        <taxon>Basidiomycota</taxon>
        <taxon>Agaricomycotina</taxon>
        <taxon>Tremellomycetes</taxon>
        <taxon>Filobasidiales</taxon>
        <taxon>Filobasidiaceae</taxon>
        <taxon>Naganishia</taxon>
    </lineage>
</organism>
<gene>
    <name evidence="1" type="ORF">QFC22_004985</name>
</gene>
<protein>
    <submittedName>
        <fullName evidence="1">Uncharacterized protein</fullName>
    </submittedName>
</protein>
<sequence>MAFHKQIDYLKSCLPSISDELSKDSRDPDETSCWMTRLSVHTHTGGGAYLDSGWKGSILHHDPGERPLLISGAGTDGLSGLTRWSGECAPETIADADGKDCNAEDLAKLYADATHVLACQIVEMVGGKVTHYVRTKAFNSKSIGKLDEWVARQFKNSPTVPPSFAKDMMRMLILSKEYWAKMQKEAELNEDPKCVEMARGHQEALEGLLASPMLQEKGLVMNPLTDRQAHKRRIPDIVIPVSANMQDFFKSLLFGRQV</sequence>
<keyword evidence="2" id="KW-1185">Reference proteome</keyword>